<keyword evidence="2" id="KW-1185">Reference proteome</keyword>
<reference evidence="1" key="1">
    <citation type="submission" date="2020-12" db="EMBL/GenBank/DDBJ databases">
        <title>Taurinivorans muris gen. nov., sp. nov., fundamental and realized metabolic niche of a ubiquitous sulfidogenic bacterium in the murine intestine.</title>
        <authorList>
            <person name="Ye H."/>
            <person name="Hanson B.T."/>
            <person name="Loy A."/>
        </authorList>
    </citation>
    <scope>NUCLEOTIDE SEQUENCE</scope>
    <source>
        <strain evidence="1">LT0009</strain>
    </source>
</reference>
<protein>
    <submittedName>
        <fullName evidence="1">Uncharacterized protein</fullName>
    </submittedName>
</protein>
<dbReference type="RefSeq" id="WP_334315003.1">
    <property type="nucleotide sequence ID" value="NZ_CP065938.1"/>
</dbReference>
<name>A0ABY5Y1G3_9BACT</name>
<sequence length="173" mass="18917">MKKLYSGILFGLALAFIVPLSVAYAEEARDETDAFKKKYLTVTPPTGWEIEKQSSGAAGFMTGMLDSGIVYVRTGTMSGVVICPVFNLDELSAEWKEAEPDSFRSGRCLIQGGNDMILIMAPLKKDKKGQNGAMFIIMDEEASGAEKILQNALPLLRLFTHFDLSEAILEGKV</sequence>
<dbReference type="Proteomes" id="UP001058120">
    <property type="component" value="Chromosome"/>
</dbReference>
<dbReference type="EMBL" id="CP065938">
    <property type="protein sequence ID" value="UWX05424.1"/>
    <property type="molecule type" value="Genomic_DNA"/>
</dbReference>
<accession>A0ABY5Y1G3</accession>
<gene>
    <name evidence="1" type="ORF">JBF11_08225</name>
</gene>
<evidence type="ECO:0000313" key="1">
    <source>
        <dbReference type="EMBL" id="UWX05424.1"/>
    </source>
</evidence>
<organism evidence="1 2">
    <name type="scientific">Taurinivorans muris</name>
    <dbReference type="NCBI Taxonomy" id="2787751"/>
    <lineage>
        <taxon>Bacteria</taxon>
        <taxon>Pseudomonadati</taxon>
        <taxon>Thermodesulfobacteriota</taxon>
        <taxon>Desulfovibrionia</taxon>
        <taxon>Desulfovibrionales</taxon>
        <taxon>Desulfovibrionaceae</taxon>
        <taxon>Taurinivorans</taxon>
    </lineage>
</organism>
<proteinExistence type="predicted"/>
<evidence type="ECO:0000313" key="2">
    <source>
        <dbReference type="Proteomes" id="UP001058120"/>
    </source>
</evidence>